<keyword evidence="3 6" id="KW-0812">Transmembrane</keyword>
<feature type="transmembrane region" description="Helical" evidence="6">
    <location>
        <begin position="249"/>
        <end position="267"/>
    </location>
</feature>
<dbReference type="Pfam" id="PF03741">
    <property type="entry name" value="TerC"/>
    <property type="match status" value="1"/>
</dbReference>
<feature type="transmembrane region" description="Helical" evidence="6">
    <location>
        <begin position="137"/>
        <end position="158"/>
    </location>
</feature>
<dbReference type="OrthoDB" id="9806211at2"/>
<dbReference type="AlphaFoldDB" id="A0A377FQM4"/>
<keyword evidence="4 6" id="KW-1133">Transmembrane helix</keyword>
<proteinExistence type="inferred from homology"/>
<evidence type="ECO:0000256" key="2">
    <source>
        <dbReference type="ARBA" id="ARBA00007511"/>
    </source>
</evidence>
<evidence type="ECO:0000313" key="7">
    <source>
        <dbReference type="EMBL" id="STO07008.1"/>
    </source>
</evidence>
<dbReference type="EMBL" id="UGGP01000001">
    <property type="protein sequence ID" value="STO07008.1"/>
    <property type="molecule type" value="Genomic_DNA"/>
</dbReference>
<evidence type="ECO:0000313" key="8">
    <source>
        <dbReference type="Proteomes" id="UP000254060"/>
    </source>
</evidence>
<dbReference type="GO" id="GO:0016020">
    <property type="term" value="C:membrane"/>
    <property type="evidence" value="ECO:0007669"/>
    <property type="project" value="UniProtKB-SubCell"/>
</dbReference>
<dbReference type="InterPro" id="IPR022493">
    <property type="entry name" value="CHP03716_TM_YkoY"/>
</dbReference>
<evidence type="ECO:0000256" key="3">
    <source>
        <dbReference type="ARBA" id="ARBA00022692"/>
    </source>
</evidence>
<dbReference type="InterPro" id="IPR005496">
    <property type="entry name" value="Integral_membrane_TerC"/>
</dbReference>
<organism evidence="7 8">
    <name type="scientific">Exiguobacterium aurantiacum</name>
    <dbReference type="NCBI Taxonomy" id="33987"/>
    <lineage>
        <taxon>Bacteria</taxon>
        <taxon>Bacillati</taxon>
        <taxon>Bacillota</taxon>
        <taxon>Bacilli</taxon>
        <taxon>Bacillales</taxon>
        <taxon>Bacillales Family XII. Incertae Sedis</taxon>
        <taxon>Exiguobacterium</taxon>
    </lineage>
</organism>
<evidence type="ECO:0000256" key="6">
    <source>
        <dbReference type="SAM" id="Phobius"/>
    </source>
</evidence>
<dbReference type="Proteomes" id="UP000254060">
    <property type="component" value="Unassembled WGS sequence"/>
</dbReference>
<comment type="similarity">
    <text evidence="2">Belongs to the TerC family.</text>
</comment>
<feature type="transmembrane region" description="Helical" evidence="6">
    <location>
        <begin position="74"/>
        <end position="91"/>
    </location>
</feature>
<dbReference type="RefSeq" id="WP_024371184.1">
    <property type="nucleotide sequence ID" value="NZ_UGGP01000001.1"/>
</dbReference>
<sequence>MDWQLILQYAWIVVVLVGLEGLLSADNALVLAVMVKHLPRTEQKKALFYGLLGAFVFRFLALFLISFLINVWQVQALGALYLIGMSARHLYMTYKARHMAPHQDLAAEAKAETAVTERPVSRKEFWWTVAKVEFADIAFAVDSILAAVALAVSLPALGLGEIGGIDSGQFFVVLLGGLIGVVLMRFAARIFVKLLHERPTLETAAFMIVGWVGVKLTVLVLEHDGFKQLIEGTPFEFIGLPHGFVHSTGWTLFFWSVMVAIALWGWFSSKPSAVKH</sequence>
<reference evidence="7 8" key="1">
    <citation type="submission" date="2018-06" db="EMBL/GenBank/DDBJ databases">
        <authorList>
            <consortium name="Pathogen Informatics"/>
            <person name="Doyle S."/>
        </authorList>
    </citation>
    <scope>NUCLEOTIDE SEQUENCE [LARGE SCALE GENOMIC DNA]</scope>
    <source>
        <strain evidence="7 8">NCTC13163</strain>
    </source>
</reference>
<keyword evidence="5 6" id="KW-0472">Membrane</keyword>
<gene>
    <name evidence="7" type="ORF">NCTC13163_00351</name>
</gene>
<feature type="transmembrane region" description="Helical" evidence="6">
    <location>
        <begin position="204"/>
        <end position="221"/>
    </location>
</feature>
<protein>
    <submittedName>
        <fullName evidence="7">Integral membrane protein, YkoY family</fullName>
    </submittedName>
</protein>
<feature type="transmembrane region" description="Helical" evidence="6">
    <location>
        <begin position="46"/>
        <end position="68"/>
    </location>
</feature>
<dbReference type="STRING" id="1397694.GCA_000702585_00869"/>
<evidence type="ECO:0000256" key="4">
    <source>
        <dbReference type="ARBA" id="ARBA00022989"/>
    </source>
</evidence>
<dbReference type="PANTHER" id="PTHR30238">
    <property type="entry name" value="MEMBRANE BOUND PREDICTED REDOX MODULATOR"/>
    <property type="match status" value="1"/>
</dbReference>
<dbReference type="NCBIfam" id="TIGR03716">
    <property type="entry name" value="R_switched_YkoY"/>
    <property type="match status" value="1"/>
</dbReference>
<feature type="transmembrane region" description="Helical" evidence="6">
    <location>
        <begin position="170"/>
        <end position="192"/>
    </location>
</feature>
<accession>A0A377FQM4</accession>
<dbReference type="PANTHER" id="PTHR30238:SF4">
    <property type="entry name" value="SLL1022 PROTEIN"/>
    <property type="match status" value="1"/>
</dbReference>
<evidence type="ECO:0000256" key="1">
    <source>
        <dbReference type="ARBA" id="ARBA00004141"/>
    </source>
</evidence>
<feature type="transmembrane region" description="Helical" evidence="6">
    <location>
        <begin position="6"/>
        <end position="34"/>
    </location>
</feature>
<name>A0A377FQM4_9BACL</name>
<evidence type="ECO:0000256" key="5">
    <source>
        <dbReference type="ARBA" id="ARBA00023136"/>
    </source>
</evidence>
<comment type="subcellular location">
    <subcellularLocation>
        <location evidence="1">Membrane</location>
        <topology evidence="1">Multi-pass membrane protein</topology>
    </subcellularLocation>
</comment>